<dbReference type="SMART" id="SM00365">
    <property type="entry name" value="LRR_SD22"/>
    <property type="match status" value="4"/>
</dbReference>
<dbReference type="InterPro" id="IPR032675">
    <property type="entry name" value="LRR_dom_sf"/>
</dbReference>
<dbReference type="PANTHER" id="PTHR45973">
    <property type="entry name" value="PROTEIN PHOSPHATASE 1 REGULATORY SUBUNIT SDS22-RELATED"/>
    <property type="match status" value="1"/>
</dbReference>
<keyword evidence="6" id="KW-1185">Reference proteome</keyword>
<reference evidence="5" key="1">
    <citation type="submission" date="2022-03" db="EMBL/GenBank/DDBJ databases">
        <authorList>
            <person name="Alioto T."/>
            <person name="Alioto T."/>
            <person name="Gomez Garrido J."/>
        </authorList>
    </citation>
    <scope>NUCLEOTIDE SEQUENCE</scope>
</reference>
<feature type="coiled-coil region" evidence="3">
    <location>
        <begin position="1540"/>
        <end position="1574"/>
    </location>
</feature>
<feature type="region of interest" description="Disordered" evidence="4">
    <location>
        <begin position="1"/>
        <end position="61"/>
    </location>
</feature>
<dbReference type="InterPro" id="IPR050576">
    <property type="entry name" value="Cilia_flagella_integrity"/>
</dbReference>
<evidence type="ECO:0000313" key="6">
    <source>
        <dbReference type="Proteomes" id="UP001295444"/>
    </source>
</evidence>
<gene>
    <name evidence="5" type="ORF">PECUL_23A036293</name>
</gene>
<sequence length="2322" mass="268306">MKKSFPPTGGKIPVPVLSSRNMRSPSPSSKPKAASSSAVRGTLTSSLDPREESDTMEYDSVKGNDPGVRYITESLIQKLTKQENLAYVTSLNLALSKEGGKKFKFIENLEKCERLEILNLSYNLIEKIEKLEKQIRLRELNLSHNKISKIEGLEHMQHLQKLNLAGNEIEHIPAWVGKKIRSLNSLNLKQNKISSLQDVSRLKTLKDLTSLFLVENPIANLPHYRLFTIFHLRSLDTLDGHPVTNLERQEAHNRFNLEEVEKLEKALEKKVHEIDELQIQKATLEDEFQTQGEINKKMKQQAMQQKKSYKDLEREMETKNEILKQKTLELTRACQKQYELEQELAFYKIDAKFEPMGYMSPENVEVEEAPGESPYIGKARYKRNLYAQEGFIANAAQPLHVGKLEMDGDDQIRNKQISARIHTTLDIDLEDKEKNIQAAQTRLSELHQQIVRAEEQILKATEDLKDLEDAVAKKKISEAEKEKLRQQLGSKIQLLNDLRQEAQELENQMDWQREEIRKKQKEIEDLQRKLDSLNPQDPQHSHVKAQKAGKEQQLDMMTQQYQKLEGRLDEMLSRIAKETEEIKDLEQQLTEGQIAANEALKRDLEGIIAGLQDYLESVKGQAKQAHEDCRELQSEREGLLQRLSELEEENKQLEIVAMDAENMRQEISDLERSLQEQHKLNESLRQAQGDLSEYEAELEDQLKVRDAEANQLKQDLERWKRLSQMENSALQAELEKDRQALENALTKAQLLEEKEKDNKKLLSQMKQLQGDNHHLKEQVENLQTQLDDALDNLVHPEQIVARVADLKRKLQTGVGEIRCSSGSDVLGQNLADLQKQINEQLAKAQEEKREALERQQRLQDEIAILQGKAKDAPGDYKRACNKAAEARIQAERRQHEAKERQMENEIRRLNEKLKNMEEIQGLADQQLVEAEDEREKLLLELQDLEDKRKLEDARAQKQLSSLEQELRELKRAVAISDKMAASELSNAKDHLKSLHGTVLKLNQERMEDMQEAENVCSQTAQASRDLAKAEAEIDLLQSLLKETEKQLQEEMQNADSGIAASNLQQAEIDKLNQTMRKQRVEMDRLKHLLDHANADNVGEIEDLLDEIDNLRHALGYQNDYLTSLTNPFRRRGYWYYMPSSSNSLGLDSASTKDSGVGVHYPMTSSPAKRKCSHCKYPKKEDRAHFGHWVYSPLRPGLQRLHTNRDNRDDDEENGPTVPPTCHFVPPPGSVIYTVLPDGTPTPQGTVIYGPPPPYSPRPVAPGTVIYGPPPVGTQIVYGPPPPQFTIPLIPTGVLHCNVPAHHNMENEVTRLEDIIDLLNSRRHKDKKTKERLRDNIDNLEHQNKVLMKEAEELRTRSQKRKRKDFVEGHLDNLFTELNLEKSLQHHDDIMDEIECVEKTLLKRRAELCEADRLLAEAETEMKNTREKTTELIEKYNCAKKRLSQTESDAEELERRAQDTAMQLVKANQQLRILQTNAQDLEQHRLEQENILKEINLVVSAKDAEFQALSSKMDTMADGLQKLQADIQVAEGKEDLHLNTLQEAESILQDKVVSLERLNSQVSTQQQEIVELDRLIGQKKEELRLIQDHIEQKKADLKEVLRDGELDVSERRQEIKEVRSLLEDLSAQKGELNAQLNERRSQLVILKQQVEQEEDILQKVASQINKHKSELKHVLEMVQFENNELEGLKVQHGQKVDEMEKIQAAVLEGKLELENLQRACHRLRREVEWQKQLYEKEQREMELLRNEMQALQESMESVSRNKEQLEKNVQDLEKKLAQANRDLVTTEECNRTGASTREKMEADIQNLRRDLEQMSKRKQGLKQESDKTQQSLQETKEELNLLKDELTDAKDQLKVVEQDLRNTTKQRDDLLREQSTLKLENEESAGRYQLLHEKEIRMEQQLNCLQRATEGKEEALAKQEMLLKQIMKDAECQEDQLRESTAKLMDHKQTVEWELANRQNMLEVLASKVNVLEERALKLQEEEKWCLALEDSLNNTKHQLTQREEQLLEKNNEIMALKRELEISNSDLSRLQDQMNSETKRDEKRITMLKEALKGQRSQYEEIIQELKEANSSLQKKLVTVERAAYDNHDRARRLLKEVKLMQAEYTVLKKQLRSQEDLDQRQQDVNEAVRVLKAQVKMEIQNSLKDFRCTEDQELLEDVDAVLEEKESMKSQLENLKENFPFTANQDLRQPYKETLGISKSRVIDDHWRGKALRGKLQQHEERLKAELNHLMSRQADALSKGRQQTEGSLHSLRRQVDALDELVGHVSADSTFDSHRSCAAMASWHEDALNPPCQQSILGLQITDAKISTPFLFNATFPPGV</sequence>
<dbReference type="SUPFAM" id="SSF52058">
    <property type="entry name" value="L domain-like"/>
    <property type="match status" value="1"/>
</dbReference>
<dbReference type="EMBL" id="OW240920">
    <property type="protein sequence ID" value="CAH2316658.1"/>
    <property type="molecule type" value="Genomic_DNA"/>
</dbReference>
<feature type="coiled-coil region" evidence="3">
    <location>
        <begin position="1414"/>
        <end position="1490"/>
    </location>
</feature>
<organism evidence="5 6">
    <name type="scientific">Pelobates cultripes</name>
    <name type="common">Western spadefoot toad</name>
    <dbReference type="NCBI Taxonomy" id="61616"/>
    <lineage>
        <taxon>Eukaryota</taxon>
        <taxon>Metazoa</taxon>
        <taxon>Chordata</taxon>
        <taxon>Craniata</taxon>
        <taxon>Vertebrata</taxon>
        <taxon>Euteleostomi</taxon>
        <taxon>Amphibia</taxon>
        <taxon>Batrachia</taxon>
        <taxon>Anura</taxon>
        <taxon>Pelobatoidea</taxon>
        <taxon>Pelobatidae</taxon>
        <taxon>Pelobates</taxon>
    </lineage>
</organism>
<feature type="region of interest" description="Disordered" evidence="4">
    <location>
        <begin position="1813"/>
        <end position="1832"/>
    </location>
</feature>
<evidence type="ECO:0000256" key="2">
    <source>
        <dbReference type="ARBA" id="ARBA00022737"/>
    </source>
</evidence>
<feature type="coiled-coil region" evidence="3">
    <location>
        <begin position="827"/>
        <end position="979"/>
    </location>
</feature>
<accession>A0AAD1T4K2</accession>
<dbReference type="Pfam" id="PF14580">
    <property type="entry name" value="LRR_9"/>
    <property type="match status" value="1"/>
</dbReference>
<dbReference type="SUPFAM" id="SSF57997">
    <property type="entry name" value="Tropomyosin"/>
    <property type="match status" value="1"/>
</dbReference>
<dbReference type="PROSITE" id="PS51450">
    <property type="entry name" value="LRR"/>
    <property type="match status" value="4"/>
</dbReference>
<feature type="coiled-coil region" evidence="3">
    <location>
        <begin position="1607"/>
        <end position="1669"/>
    </location>
</feature>
<name>A0AAD1T4K2_PELCU</name>
<feature type="coiled-coil region" evidence="3">
    <location>
        <begin position="1301"/>
        <end position="1356"/>
    </location>
</feature>
<dbReference type="InterPro" id="IPR003591">
    <property type="entry name" value="Leu-rich_rpt_typical-subtyp"/>
</dbReference>
<keyword evidence="2" id="KW-0677">Repeat</keyword>
<feature type="region of interest" description="Disordered" evidence="4">
    <location>
        <begin position="532"/>
        <end position="552"/>
    </location>
</feature>
<feature type="compositionally biased region" description="Low complexity" evidence="4">
    <location>
        <begin position="24"/>
        <end position="38"/>
    </location>
</feature>
<proteinExistence type="predicted"/>
<keyword evidence="1" id="KW-0433">Leucine-rich repeat</keyword>
<feature type="coiled-coil region" evidence="3">
    <location>
        <begin position="246"/>
        <end position="329"/>
    </location>
</feature>
<feature type="compositionally biased region" description="Basic and acidic residues" evidence="4">
    <location>
        <begin position="1813"/>
        <end position="1826"/>
    </location>
</feature>
<dbReference type="FunFam" id="3.80.10.10:FF:000314">
    <property type="entry name" value="centriolin isoform X4"/>
    <property type="match status" value="1"/>
</dbReference>
<feature type="region of interest" description="Disordered" evidence="4">
    <location>
        <begin position="1198"/>
        <end position="1221"/>
    </location>
</feature>
<evidence type="ECO:0000256" key="3">
    <source>
        <dbReference type="SAM" id="Coils"/>
    </source>
</evidence>
<dbReference type="PANTHER" id="PTHR45973:SF36">
    <property type="entry name" value="CENTRIOLIN"/>
    <property type="match status" value="1"/>
</dbReference>
<feature type="coiled-coil region" evidence="3">
    <location>
        <begin position="1915"/>
        <end position="2118"/>
    </location>
</feature>
<keyword evidence="3" id="KW-0175">Coiled coil</keyword>
<dbReference type="Gene3D" id="3.80.10.10">
    <property type="entry name" value="Ribonuclease Inhibitor"/>
    <property type="match status" value="2"/>
</dbReference>
<dbReference type="InterPro" id="IPR001611">
    <property type="entry name" value="Leu-rich_rpt"/>
</dbReference>
<dbReference type="SMART" id="SM00369">
    <property type="entry name" value="LRR_TYP"/>
    <property type="match status" value="4"/>
</dbReference>
<protein>
    <submittedName>
        <fullName evidence="5">Centriolin isoform X1</fullName>
    </submittedName>
</protein>
<dbReference type="Gene3D" id="1.20.120.330">
    <property type="entry name" value="Nucleotidyltransferases domain 2"/>
    <property type="match status" value="1"/>
</dbReference>
<feature type="coiled-coil region" evidence="3">
    <location>
        <begin position="1019"/>
        <end position="1095"/>
    </location>
</feature>
<dbReference type="Proteomes" id="UP001295444">
    <property type="component" value="Chromosome 09"/>
</dbReference>
<evidence type="ECO:0000256" key="1">
    <source>
        <dbReference type="ARBA" id="ARBA00022614"/>
    </source>
</evidence>
<evidence type="ECO:0000256" key="4">
    <source>
        <dbReference type="SAM" id="MobiDB-lite"/>
    </source>
</evidence>
<evidence type="ECO:0000313" key="5">
    <source>
        <dbReference type="EMBL" id="CAH2316658.1"/>
    </source>
</evidence>